<reference evidence="7 8" key="1">
    <citation type="submission" date="2009-08" db="EMBL/GenBank/DDBJ databases">
        <title>The Genome Sequence of Spizellomyces punctatus strain DAOM BR117.</title>
        <authorList>
            <consortium name="The Broad Institute Genome Sequencing Platform"/>
            <person name="Russ C."/>
            <person name="Cuomo C."/>
            <person name="Shea T."/>
            <person name="Young S.K."/>
            <person name="Zeng Q."/>
            <person name="Koehrsen M."/>
            <person name="Haas B."/>
            <person name="Borodovsky M."/>
            <person name="Guigo R."/>
            <person name="Alvarado L."/>
            <person name="Berlin A."/>
            <person name="Bochicchio J."/>
            <person name="Borenstein D."/>
            <person name="Chapman S."/>
            <person name="Chen Z."/>
            <person name="Engels R."/>
            <person name="Freedman E."/>
            <person name="Gellesch M."/>
            <person name="Goldberg J."/>
            <person name="Griggs A."/>
            <person name="Gujja S."/>
            <person name="Heiman D."/>
            <person name="Hepburn T."/>
            <person name="Howarth C."/>
            <person name="Jen D."/>
            <person name="Larson L."/>
            <person name="Lewis B."/>
            <person name="Mehta T."/>
            <person name="Park D."/>
            <person name="Pearson M."/>
            <person name="Roberts A."/>
            <person name="Saif S."/>
            <person name="Shenoy N."/>
            <person name="Sisk P."/>
            <person name="Stolte C."/>
            <person name="Sykes S."/>
            <person name="Thomson T."/>
            <person name="Walk T."/>
            <person name="White J."/>
            <person name="Yandava C."/>
            <person name="Burger G."/>
            <person name="Gray M.W."/>
            <person name="Holland P.W.H."/>
            <person name="King N."/>
            <person name="Lang F.B.F."/>
            <person name="Roger A.J."/>
            <person name="Ruiz-Trillo I."/>
            <person name="Lander E."/>
            <person name="Nusbaum C."/>
        </authorList>
    </citation>
    <scope>NUCLEOTIDE SEQUENCE [LARGE SCALE GENOMIC DNA]</scope>
    <source>
        <strain evidence="7 8">DAOM BR117</strain>
    </source>
</reference>
<organism evidence="7 8">
    <name type="scientific">Spizellomyces punctatus (strain DAOM BR117)</name>
    <dbReference type="NCBI Taxonomy" id="645134"/>
    <lineage>
        <taxon>Eukaryota</taxon>
        <taxon>Fungi</taxon>
        <taxon>Fungi incertae sedis</taxon>
        <taxon>Chytridiomycota</taxon>
        <taxon>Chytridiomycota incertae sedis</taxon>
        <taxon>Chytridiomycetes</taxon>
        <taxon>Spizellomycetales</taxon>
        <taxon>Spizellomycetaceae</taxon>
        <taxon>Spizellomyces</taxon>
    </lineage>
</organism>
<feature type="region of interest" description="Disordered" evidence="6">
    <location>
        <begin position="440"/>
        <end position="507"/>
    </location>
</feature>
<feature type="compositionally biased region" description="Basic and acidic residues" evidence="6">
    <location>
        <begin position="67"/>
        <end position="82"/>
    </location>
</feature>
<sequence>MMAGDTDNGETEIALSIEDTNALRIKLGLKPLTEGNKTAKQEEAEENYVKHKEELAKAAQRKALIDRVSKETEKAKRNRQLEGKTLGEASDEDDSTADSLEWVRKQKEREEKQKAKAKRKQLELAKKKASELMEMDEAATSSYTPSHLKGLRVDHSLEDIAGGGETILTLKDATIMENEEEGDILHNVNIADMERNRKNLENKKKKPGYNLYDDEEFNAPGEKRNLLSQYDEELDGPKRNGFVISEEGTVDLDQKRKEVSEKLRTNAVSLSYEKTQEIKDYYTQEEMVSFKKPKKKKKVRRERKQLDFDALDEEAPIHETVVRDHGSRRRGRTQEDDRMDIDEVPRSSRDAPQHSEQMDYELSNRNANIEDVNFVDDDDLQSALARARRLQAQKRSKSDVEEIAKAAREIKEDDTVEEGAVVLSATSEFVRNLATAPVVKATEPARTNRPALPKEDLEEEPANTMEVDDEDQEEKGGWDHERERSTKSLDSSVEDVMEQDDGDRLPAPIEEEPLVASGLAATVALLSQKGFVEKASAEVLERERKQSEKRAWLAEQRKRDLLREIQKEKEKERNKERNKARGGGDRDRDWYREEQEARYAERERAREVEERFRHYIPDVNLDYHDEYGRKLNAKEAFRQLSHKFHGKASGKMKTEKRLKKIEDELKMEKMSSTDTPLGTANALLERTKAAGAAHVVLSVGNRGVLPADVALAEAKPAKPARQARANVTTTTVVDTDRNVNTYNREKVTFGLGAGTSSGASKRKQSSDDGPVSKRFKEEE</sequence>
<evidence type="ECO:0000313" key="8">
    <source>
        <dbReference type="Proteomes" id="UP000053201"/>
    </source>
</evidence>
<dbReference type="RefSeq" id="XP_016604439.1">
    <property type="nucleotide sequence ID" value="XM_016756455.1"/>
</dbReference>
<evidence type="ECO:0000256" key="3">
    <source>
        <dbReference type="ARBA" id="ARBA00022664"/>
    </source>
</evidence>
<accession>A0A0L0H5Z8</accession>
<feature type="region of interest" description="Disordered" evidence="6">
    <location>
        <begin position="319"/>
        <end position="358"/>
    </location>
</feature>
<feature type="compositionally biased region" description="Basic and acidic residues" evidence="6">
    <location>
        <begin position="332"/>
        <end position="357"/>
    </location>
</feature>
<comment type="subcellular location">
    <subcellularLocation>
        <location evidence="1">Nucleus</location>
    </subcellularLocation>
</comment>
<dbReference type="Pfam" id="PF19252">
    <property type="entry name" value="HIND"/>
    <property type="match status" value="1"/>
</dbReference>
<dbReference type="Proteomes" id="UP000053201">
    <property type="component" value="Unassembled WGS sequence"/>
</dbReference>
<dbReference type="EMBL" id="KQ257469">
    <property type="protein sequence ID" value="KNC96399.1"/>
    <property type="molecule type" value="Genomic_DNA"/>
</dbReference>
<evidence type="ECO:0000256" key="6">
    <source>
        <dbReference type="SAM" id="MobiDB-lite"/>
    </source>
</evidence>
<dbReference type="GO" id="GO:0046540">
    <property type="term" value="C:U4/U6 x U5 tri-snRNP complex"/>
    <property type="evidence" value="ECO:0007669"/>
    <property type="project" value="InterPro"/>
</dbReference>
<evidence type="ECO:0000256" key="2">
    <source>
        <dbReference type="ARBA" id="ARBA00006076"/>
    </source>
</evidence>
<dbReference type="FunCoup" id="A0A0L0H5Z8">
    <property type="interactions" value="736"/>
</dbReference>
<dbReference type="InterPro" id="IPR005011">
    <property type="entry name" value="SNU66/SART1"/>
</dbReference>
<feature type="compositionally biased region" description="Basic and acidic residues" evidence="6">
    <location>
        <begin position="474"/>
        <end position="487"/>
    </location>
</feature>
<evidence type="ECO:0000313" key="7">
    <source>
        <dbReference type="EMBL" id="KNC96399.1"/>
    </source>
</evidence>
<dbReference type="Pfam" id="PF03343">
    <property type="entry name" value="SART-1"/>
    <property type="match status" value="1"/>
</dbReference>
<keyword evidence="8" id="KW-1185">Reference proteome</keyword>
<dbReference type="OrthoDB" id="5583at2759"/>
<dbReference type="eggNOG" id="KOG2217">
    <property type="taxonomic scope" value="Eukaryota"/>
</dbReference>
<dbReference type="VEuPathDB" id="FungiDB:SPPG_08298"/>
<comment type="similarity">
    <text evidence="2">Belongs to the SNU66/SART1 family.</text>
</comment>
<feature type="region of interest" description="Disordered" evidence="6">
    <location>
        <begin position="67"/>
        <end position="122"/>
    </location>
</feature>
<evidence type="ECO:0000256" key="5">
    <source>
        <dbReference type="ARBA" id="ARBA00023242"/>
    </source>
</evidence>
<dbReference type="PANTHER" id="PTHR14152:SF5">
    <property type="entry name" value="U4_U6.U5 TRI-SNRNP-ASSOCIATED PROTEIN 1"/>
    <property type="match status" value="1"/>
</dbReference>
<dbReference type="STRING" id="645134.A0A0L0H5Z8"/>
<name>A0A0L0H5Z8_SPIPD</name>
<evidence type="ECO:0008006" key="9">
    <source>
        <dbReference type="Google" id="ProtNLM"/>
    </source>
</evidence>
<keyword evidence="5" id="KW-0539">Nucleus</keyword>
<evidence type="ECO:0000256" key="1">
    <source>
        <dbReference type="ARBA" id="ARBA00004123"/>
    </source>
</evidence>
<dbReference type="InterPro" id="IPR045347">
    <property type="entry name" value="HIND"/>
</dbReference>
<dbReference type="PANTHER" id="PTHR14152">
    <property type="entry name" value="SQUAMOUS CELL CARCINOMA ANTIGEN RECOGNISED BY CYTOTOXIC T LYMPHOCYTES"/>
    <property type="match status" value="1"/>
</dbReference>
<feature type="region of interest" description="Disordered" evidence="6">
    <location>
        <begin position="565"/>
        <end position="588"/>
    </location>
</feature>
<dbReference type="AlphaFoldDB" id="A0A0L0H5Z8"/>
<dbReference type="GO" id="GO:0045292">
    <property type="term" value="P:mRNA cis splicing, via spliceosome"/>
    <property type="evidence" value="ECO:0007669"/>
    <property type="project" value="TreeGrafter"/>
</dbReference>
<feature type="compositionally biased region" description="Basic and acidic residues" evidence="6">
    <location>
        <begin position="101"/>
        <end position="122"/>
    </location>
</feature>
<dbReference type="GO" id="GO:0000481">
    <property type="term" value="P:maturation of 5S rRNA"/>
    <property type="evidence" value="ECO:0007669"/>
    <property type="project" value="TreeGrafter"/>
</dbReference>
<keyword evidence="3" id="KW-0507">mRNA processing</keyword>
<feature type="compositionally biased region" description="Acidic residues" evidence="6">
    <location>
        <begin position="492"/>
        <end position="501"/>
    </location>
</feature>
<feature type="region of interest" description="Disordered" evidence="6">
    <location>
        <begin position="744"/>
        <end position="779"/>
    </location>
</feature>
<evidence type="ECO:0000256" key="4">
    <source>
        <dbReference type="ARBA" id="ARBA00023187"/>
    </source>
</evidence>
<feature type="compositionally biased region" description="Basic and acidic residues" evidence="6">
    <location>
        <begin position="764"/>
        <end position="779"/>
    </location>
</feature>
<dbReference type="InParanoid" id="A0A0L0H5Z8"/>
<gene>
    <name evidence="7" type="ORF">SPPG_08298</name>
</gene>
<dbReference type="OMA" id="KRRDYTG"/>
<dbReference type="GeneID" id="27691469"/>
<feature type="compositionally biased region" description="Acidic residues" evidence="6">
    <location>
        <begin position="456"/>
        <end position="473"/>
    </location>
</feature>
<keyword evidence="4" id="KW-0508">mRNA splicing</keyword>
<proteinExistence type="inferred from homology"/>
<protein>
    <recommendedName>
        <fullName evidence="9">SART-1 protein</fullName>
    </recommendedName>
</protein>